<organism evidence="1 2">
    <name type="scientific">Penicillium camemberti (strain FM 013)</name>
    <dbReference type="NCBI Taxonomy" id="1429867"/>
    <lineage>
        <taxon>Eukaryota</taxon>
        <taxon>Fungi</taxon>
        <taxon>Dikarya</taxon>
        <taxon>Ascomycota</taxon>
        <taxon>Pezizomycotina</taxon>
        <taxon>Eurotiomycetes</taxon>
        <taxon>Eurotiomycetidae</taxon>
        <taxon>Eurotiales</taxon>
        <taxon>Aspergillaceae</taxon>
        <taxon>Penicillium</taxon>
    </lineage>
</organism>
<name>A0A0G4NTG2_PENC3</name>
<keyword evidence="2" id="KW-1185">Reference proteome</keyword>
<dbReference type="EMBL" id="HG793134">
    <property type="protein sequence ID" value="CRL17392.1"/>
    <property type="molecule type" value="Genomic_DNA"/>
</dbReference>
<accession>A0A0G4NTG2</accession>
<reference evidence="1 2" key="1">
    <citation type="journal article" date="2014" name="Nat. Commun.">
        <title>Multiple recent horizontal transfers of a large genomic region in cheese making fungi.</title>
        <authorList>
            <person name="Cheeseman K."/>
            <person name="Ropars J."/>
            <person name="Renault P."/>
            <person name="Dupont J."/>
            <person name="Gouzy J."/>
            <person name="Branca A."/>
            <person name="Abraham A.L."/>
            <person name="Ceppi M."/>
            <person name="Conseiller E."/>
            <person name="Debuchy R."/>
            <person name="Malagnac F."/>
            <person name="Goarin A."/>
            <person name="Silar P."/>
            <person name="Lacoste S."/>
            <person name="Sallet E."/>
            <person name="Bensimon A."/>
            <person name="Giraud T."/>
            <person name="Brygoo Y."/>
        </authorList>
    </citation>
    <scope>NUCLEOTIDE SEQUENCE [LARGE SCALE GENOMIC DNA]</scope>
    <source>
        <strain evidence="2">FM 013</strain>
    </source>
</reference>
<sequence length="203" mass="24034">MGEDDKLQNDKMTCISRLLKEIMQDTLTDAKESSAHLSILRTWLLQVRSSDRQFFRRTENDLDNAFLQADCADLVLDSFPVFFREEAKDPRFIRYSMFADESDIPRQDFNEMAESLANTCCWFTMNEADFAYYLIEFRNRIKFWTHQFETAKAEISREMDLNTWAAVLYALISCWSCVGIQEWFESFVGLPQDSRYWIQTCGY</sequence>
<dbReference type="Proteomes" id="UP000053732">
    <property type="component" value="Unassembled WGS sequence"/>
</dbReference>
<gene>
    <name evidence="1" type="ORF">PCAMFM013_S001g000352</name>
</gene>
<evidence type="ECO:0000313" key="1">
    <source>
        <dbReference type="EMBL" id="CRL17392.1"/>
    </source>
</evidence>
<dbReference type="AlphaFoldDB" id="A0A0G4NTG2"/>
<proteinExistence type="predicted"/>
<protein>
    <submittedName>
        <fullName evidence="1">Str. FM013</fullName>
    </submittedName>
</protein>
<evidence type="ECO:0000313" key="2">
    <source>
        <dbReference type="Proteomes" id="UP000053732"/>
    </source>
</evidence>